<sequence>MLLPITAAMTAVFVAIHLYIGRLRWLDVLPRHRWLSFSGGVAVSYVFLHVLPDLGLHQRAFSHELNLTETIAESIVYSLALLGLVAFYALERKVRLSRAKSRAKGKGDQYENHLEWVHASSYAALNLLIGYLLLHREEGGWVSLALYFGAMALHFLTVDHGMREDHREAYERRGRWVISAAVAAGWLLGALVTVPPVGVGFLFAFLAGGIVLNTLKEELPQERESRLWPFLLGAGLYAALMLAEEFIA</sequence>
<dbReference type="AlphaFoldDB" id="A0A7G6VSI9"/>
<feature type="transmembrane region" description="Helical" evidence="1">
    <location>
        <begin position="71"/>
        <end position="90"/>
    </location>
</feature>
<keyword evidence="1" id="KW-1133">Transmembrane helix</keyword>
<evidence type="ECO:0008006" key="4">
    <source>
        <dbReference type="Google" id="ProtNLM"/>
    </source>
</evidence>
<evidence type="ECO:0000313" key="3">
    <source>
        <dbReference type="Proteomes" id="UP000515297"/>
    </source>
</evidence>
<evidence type="ECO:0000256" key="1">
    <source>
        <dbReference type="SAM" id="Phobius"/>
    </source>
</evidence>
<feature type="transmembrane region" description="Helical" evidence="1">
    <location>
        <begin position="227"/>
        <end position="243"/>
    </location>
</feature>
<feature type="transmembrane region" description="Helical" evidence="1">
    <location>
        <begin position="140"/>
        <end position="162"/>
    </location>
</feature>
<protein>
    <recommendedName>
        <fullName evidence="4">ZIP family metal transporter</fullName>
    </recommendedName>
</protein>
<reference evidence="2 3" key="1">
    <citation type="submission" date="2020-08" db="EMBL/GenBank/DDBJ databases">
        <authorList>
            <person name="Liu G."/>
            <person name="Sun C."/>
        </authorList>
    </citation>
    <scope>NUCLEOTIDE SEQUENCE [LARGE SCALE GENOMIC DNA]</scope>
    <source>
        <strain evidence="2 3">OT19</strain>
    </source>
</reference>
<proteinExistence type="predicted"/>
<gene>
    <name evidence="2" type="ORF">H4O24_12175</name>
</gene>
<dbReference type="EMBL" id="CP060052">
    <property type="protein sequence ID" value="QNE04704.1"/>
    <property type="molecule type" value="Genomic_DNA"/>
</dbReference>
<feature type="transmembrane region" description="Helical" evidence="1">
    <location>
        <begin position="116"/>
        <end position="134"/>
    </location>
</feature>
<dbReference type="Proteomes" id="UP000515297">
    <property type="component" value="Chromosome"/>
</dbReference>
<feature type="transmembrane region" description="Helical" evidence="1">
    <location>
        <begin position="6"/>
        <end position="22"/>
    </location>
</feature>
<name>A0A7G6VSI9_9SPHN</name>
<evidence type="ECO:0000313" key="2">
    <source>
        <dbReference type="EMBL" id="QNE04704.1"/>
    </source>
</evidence>
<feature type="transmembrane region" description="Helical" evidence="1">
    <location>
        <begin position="174"/>
        <end position="192"/>
    </location>
</feature>
<keyword evidence="1" id="KW-0472">Membrane</keyword>
<dbReference type="RefSeq" id="WP_185883951.1">
    <property type="nucleotide sequence ID" value="NZ_CP060052.1"/>
</dbReference>
<organism evidence="2 3">
    <name type="scientific">Croceicoccus marinus</name>
    <dbReference type="NCBI Taxonomy" id="450378"/>
    <lineage>
        <taxon>Bacteria</taxon>
        <taxon>Pseudomonadati</taxon>
        <taxon>Pseudomonadota</taxon>
        <taxon>Alphaproteobacteria</taxon>
        <taxon>Sphingomonadales</taxon>
        <taxon>Erythrobacteraceae</taxon>
        <taxon>Croceicoccus</taxon>
    </lineage>
</organism>
<feature type="transmembrane region" description="Helical" evidence="1">
    <location>
        <begin position="34"/>
        <end position="51"/>
    </location>
</feature>
<keyword evidence="1" id="KW-0812">Transmembrane</keyword>
<accession>A0A7G6VSI9</accession>